<dbReference type="Pfam" id="PF01590">
    <property type="entry name" value="GAF"/>
    <property type="match status" value="1"/>
</dbReference>
<accession>A0ABY7AW48</accession>
<dbReference type="EMBL" id="CP113836">
    <property type="protein sequence ID" value="WAL63920.1"/>
    <property type="molecule type" value="Genomic_DNA"/>
</dbReference>
<sequence>MHREVELAAAFLDLSRFSDRGFDEARYADLLARRCAGLLDVDAAGVLLTGAGGQLSAVAASAETVQLLQLVQLRFQDGPGIASFRTGNPVHAADLRAGTRWDTFRSATLNAGFAAVHALPLRLNEESLGSLTLFRRVPGELTLEDVKMGEALAAFATATLLAQRAVEKAETLAGQLQTALHTRIVIEQAKGILAERHGLGTEGAFELMRAYARHDRRRLDEVARAIIDRSPSVARLLGRAPESTAG</sequence>
<keyword evidence="3" id="KW-0805">Transcription regulation</keyword>
<keyword evidence="2" id="KW-0418">Kinase</keyword>
<keyword evidence="4" id="KW-0804">Transcription</keyword>
<keyword evidence="1" id="KW-0808">Transferase</keyword>
<dbReference type="SUPFAM" id="SSF52172">
    <property type="entry name" value="CheY-like"/>
    <property type="match status" value="1"/>
</dbReference>
<evidence type="ECO:0000256" key="1">
    <source>
        <dbReference type="ARBA" id="ARBA00022679"/>
    </source>
</evidence>
<dbReference type="SMART" id="SM00065">
    <property type="entry name" value="GAF"/>
    <property type="match status" value="1"/>
</dbReference>
<organism evidence="6 7">
    <name type="scientific">Amycolatopsis cynarae</name>
    <dbReference type="NCBI Taxonomy" id="2995223"/>
    <lineage>
        <taxon>Bacteria</taxon>
        <taxon>Bacillati</taxon>
        <taxon>Actinomycetota</taxon>
        <taxon>Actinomycetes</taxon>
        <taxon>Pseudonocardiales</taxon>
        <taxon>Pseudonocardiaceae</taxon>
        <taxon>Amycolatopsis</taxon>
    </lineage>
</organism>
<dbReference type="PIRSF" id="PIRSF036625">
    <property type="entry name" value="GAF_ANTAR"/>
    <property type="match status" value="1"/>
</dbReference>
<reference evidence="6" key="1">
    <citation type="submission" date="2022-11" db="EMBL/GenBank/DDBJ databases">
        <authorList>
            <person name="Mo P."/>
        </authorList>
    </citation>
    <scope>NUCLEOTIDE SEQUENCE</scope>
    <source>
        <strain evidence="6">HUAS 11-8</strain>
    </source>
</reference>
<evidence type="ECO:0000313" key="7">
    <source>
        <dbReference type="Proteomes" id="UP001163203"/>
    </source>
</evidence>
<evidence type="ECO:0000256" key="2">
    <source>
        <dbReference type="ARBA" id="ARBA00022777"/>
    </source>
</evidence>
<proteinExistence type="predicted"/>
<evidence type="ECO:0000256" key="4">
    <source>
        <dbReference type="ARBA" id="ARBA00023163"/>
    </source>
</evidence>
<dbReference type="Pfam" id="PF03861">
    <property type="entry name" value="ANTAR"/>
    <property type="match status" value="1"/>
</dbReference>
<dbReference type="InterPro" id="IPR011006">
    <property type="entry name" value="CheY-like_superfamily"/>
</dbReference>
<dbReference type="InterPro" id="IPR012074">
    <property type="entry name" value="GAF_ANTAR"/>
</dbReference>
<feature type="domain" description="ANTAR" evidence="5">
    <location>
        <begin position="166"/>
        <end position="227"/>
    </location>
</feature>
<dbReference type="PROSITE" id="PS50921">
    <property type="entry name" value="ANTAR"/>
    <property type="match status" value="1"/>
</dbReference>
<gene>
    <name evidence="6" type="ORF">ORV05_23360</name>
</gene>
<name>A0ABY7AW48_9PSEU</name>
<dbReference type="InterPro" id="IPR029016">
    <property type="entry name" value="GAF-like_dom_sf"/>
</dbReference>
<dbReference type="SUPFAM" id="SSF55781">
    <property type="entry name" value="GAF domain-like"/>
    <property type="match status" value="1"/>
</dbReference>
<dbReference type="InterPro" id="IPR005561">
    <property type="entry name" value="ANTAR"/>
</dbReference>
<protein>
    <submittedName>
        <fullName evidence="6">GAF and ANTAR domain-containing protein</fullName>
    </submittedName>
</protein>
<dbReference type="Gene3D" id="3.30.450.40">
    <property type="match status" value="1"/>
</dbReference>
<dbReference type="InterPro" id="IPR003018">
    <property type="entry name" value="GAF"/>
</dbReference>
<dbReference type="Gene3D" id="1.10.10.10">
    <property type="entry name" value="Winged helix-like DNA-binding domain superfamily/Winged helix DNA-binding domain"/>
    <property type="match status" value="1"/>
</dbReference>
<keyword evidence="7" id="KW-1185">Reference proteome</keyword>
<dbReference type="SMART" id="SM01012">
    <property type="entry name" value="ANTAR"/>
    <property type="match status" value="1"/>
</dbReference>
<dbReference type="RefSeq" id="WP_268754165.1">
    <property type="nucleotide sequence ID" value="NZ_CP113836.1"/>
</dbReference>
<evidence type="ECO:0000313" key="6">
    <source>
        <dbReference type="EMBL" id="WAL63920.1"/>
    </source>
</evidence>
<evidence type="ECO:0000256" key="3">
    <source>
        <dbReference type="ARBA" id="ARBA00023015"/>
    </source>
</evidence>
<dbReference type="Proteomes" id="UP001163203">
    <property type="component" value="Chromosome"/>
</dbReference>
<dbReference type="InterPro" id="IPR036388">
    <property type="entry name" value="WH-like_DNA-bd_sf"/>
</dbReference>
<evidence type="ECO:0000259" key="5">
    <source>
        <dbReference type="PROSITE" id="PS50921"/>
    </source>
</evidence>